<name>A0AAU3HNP5_9ACTN</name>
<organism evidence="1">
    <name type="scientific">Streptomyces sp. NBC_01393</name>
    <dbReference type="NCBI Taxonomy" id="2903851"/>
    <lineage>
        <taxon>Bacteria</taxon>
        <taxon>Bacillati</taxon>
        <taxon>Actinomycetota</taxon>
        <taxon>Actinomycetes</taxon>
        <taxon>Kitasatosporales</taxon>
        <taxon>Streptomycetaceae</taxon>
        <taxon>Streptomyces</taxon>
    </lineage>
</organism>
<dbReference type="EMBL" id="CP109546">
    <property type="protein sequence ID" value="WTZ07186.1"/>
    <property type="molecule type" value="Genomic_DNA"/>
</dbReference>
<proteinExistence type="predicted"/>
<reference evidence="1" key="1">
    <citation type="submission" date="2022-10" db="EMBL/GenBank/DDBJ databases">
        <title>The complete genomes of actinobacterial strains from the NBC collection.</title>
        <authorList>
            <person name="Joergensen T.S."/>
            <person name="Alvarez Arevalo M."/>
            <person name="Sterndorff E.B."/>
            <person name="Faurdal D."/>
            <person name="Vuksanovic O."/>
            <person name="Mourched A.-S."/>
            <person name="Charusanti P."/>
            <person name="Shaw S."/>
            <person name="Blin K."/>
            <person name="Weber T."/>
        </authorList>
    </citation>
    <scope>NUCLEOTIDE SEQUENCE</scope>
    <source>
        <strain evidence="1">NBC_01393</strain>
    </source>
</reference>
<protein>
    <submittedName>
        <fullName evidence="1">Uncharacterized protein</fullName>
    </submittedName>
</protein>
<evidence type="ECO:0000313" key="1">
    <source>
        <dbReference type="EMBL" id="WTZ07186.1"/>
    </source>
</evidence>
<gene>
    <name evidence="1" type="ORF">OG699_03755</name>
</gene>
<sequence length="67" mass="7368">MTPLSTIASSEWHAGYHGWVPYEDQILGAFDHAAVANPPKVQVSSRSHLQLYVCLESPGHPHTGLFQ</sequence>
<dbReference type="AlphaFoldDB" id="A0AAU3HNP5"/>
<accession>A0AAU3HNP5</accession>